<dbReference type="InterPro" id="IPR013321">
    <property type="entry name" value="Arc_rbn_hlx_hlx"/>
</dbReference>
<gene>
    <name evidence="2" type="ORF">JQS30_00860</name>
</gene>
<feature type="compositionally biased region" description="Polar residues" evidence="1">
    <location>
        <begin position="153"/>
        <end position="164"/>
    </location>
</feature>
<dbReference type="Proteomes" id="UP000662939">
    <property type="component" value="Chromosome"/>
</dbReference>
<dbReference type="Gene3D" id="1.10.1220.10">
    <property type="entry name" value="Met repressor-like"/>
    <property type="match status" value="1"/>
</dbReference>
<dbReference type="KEGG" id="nav:JQS30_00860"/>
<accession>A0A895XQT8</accession>
<name>A0A895XQT8_9ACTN</name>
<evidence type="ECO:0000313" key="2">
    <source>
        <dbReference type="EMBL" id="QSB05525.1"/>
    </source>
</evidence>
<organism evidence="2 3">
    <name type="scientific">Natronoglycomyces albus</name>
    <dbReference type="NCBI Taxonomy" id="2811108"/>
    <lineage>
        <taxon>Bacteria</taxon>
        <taxon>Bacillati</taxon>
        <taxon>Actinomycetota</taxon>
        <taxon>Actinomycetes</taxon>
        <taxon>Glycomycetales</taxon>
        <taxon>Glycomycetaceae</taxon>
        <taxon>Natronoglycomyces</taxon>
    </lineage>
</organism>
<dbReference type="AlphaFoldDB" id="A0A895XQT8"/>
<proteinExistence type="predicted"/>
<keyword evidence="3" id="KW-1185">Reference proteome</keyword>
<dbReference type="EMBL" id="CP070496">
    <property type="protein sequence ID" value="QSB05525.1"/>
    <property type="molecule type" value="Genomic_DNA"/>
</dbReference>
<dbReference type="SUPFAM" id="SSF47598">
    <property type="entry name" value="Ribbon-helix-helix"/>
    <property type="match status" value="1"/>
</dbReference>
<sequence length="164" mass="17978">MDITEYVDRLRQQFETRAEVFGGEADELTEKLLEPLAASIQLTLLDALSEAAEEISGEMAPDYVELRIRQGQLGFAVTRTDSAPLPQSQTAPPALPIDEGETARLNLRMSDKFKTRLEEAARTDGLSLNAWLLQAAASRLSQSGSRSASTTSHNGPQRFTGWVN</sequence>
<dbReference type="GO" id="GO:0006355">
    <property type="term" value="P:regulation of DNA-templated transcription"/>
    <property type="evidence" value="ECO:0007669"/>
    <property type="project" value="InterPro"/>
</dbReference>
<reference evidence="2" key="1">
    <citation type="submission" date="2021-02" db="EMBL/GenBank/DDBJ databases">
        <title>Natronoglycomyces albus gen. nov., sp. nov, a haloalkaliphilic actinobacterium from a soda solonchak soil.</title>
        <authorList>
            <person name="Sorokin D.Y."/>
            <person name="Khijniak T.V."/>
            <person name="Zakharycheva A.P."/>
            <person name="Boueva O.V."/>
            <person name="Ariskina E.V."/>
            <person name="Hahnke R.L."/>
            <person name="Bunk B."/>
            <person name="Sproer C."/>
            <person name="Schumann P."/>
            <person name="Evtushenko L.I."/>
            <person name="Kublanov I.V."/>
        </authorList>
    </citation>
    <scope>NUCLEOTIDE SEQUENCE</scope>
    <source>
        <strain evidence="2">DSM 106290</strain>
    </source>
</reference>
<feature type="compositionally biased region" description="Low complexity" evidence="1">
    <location>
        <begin position="143"/>
        <end position="152"/>
    </location>
</feature>
<evidence type="ECO:0000313" key="3">
    <source>
        <dbReference type="Proteomes" id="UP000662939"/>
    </source>
</evidence>
<dbReference type="RefSeq" id="WP_213171533.1">
    <property type="nucleotide sequence ID" value="NZ_CP070496.1"/>
</dbReference>
<evidence type="ECO:0008006" key="4">
    <source>
        <dbReference type="Google" id="ProtNLM"/>
    </source>
</evidence>
<feature type="region of interest" description="Disordered" evidence="1">
    <location>
        <begin position="143"/>
        <end position="164"/>
    </location>
</feature>
<protein>
    <recommendedName>
        <fullName evidence="4">Toxin-antitoxin system HicB family antitoxin</fullName>
    </recommendedName>
</protein>
<dbReference type="InterPro" id="IPR010985">
    <property type="entry name" value="Ribbon_hlx_hlx"/>
</dbReference>
<evidence type="ECO:0000256" key="1">
    <source>
        <dbReference type="SAM" id="MobiDB-lite"/>
    </source>
</evidence>